<dbReference type="EMBL" id="BSSV01000007">
    <property type="protein sequence ID" value="GLX86833.1"/>
    <property type="molecule type" value="Genomic_DNA"/>
</dbReference>
<feature type="transmembrane region" description="Helical" evidence="1">
    <location>
        <begin position="100"/>
        <end position="118"/>
    </location>
</feature>
<accession>A0ABQ6HFG7</accession>
<feature type="transmembrane region" description="Helical" evidence="1">
    <location>
        <begin position="46"/>
        <end position="67"/>
    </location>
</feature>
<evidence type="ECO:0008006" key="4">
    <source>
        <dbReference type="Google" id="ProtNLM"/>
    </source>
</evidence>
<evidence type="ECO:0000256" key="1">
    <source>
        <dbReference type="SAM" id="Phobius"/>
    </source>
</evidence>
<dbReference type="Proteomes" id="UP001157134">
    <property type="component" value="Unassembled WGS sequence"/>
</dbReference>
<feature type="transmembrane region" description="Helical" evidence="1">
    <location>
        <begin position="74"/>
        <end position="94"/>
    </location>
</feature>
<dbReference type="RefSeq" id="WP_284300245.1">
    <property type="nucleotide sequence ID" value="NZ_BSSV01000007.1"/>
</dbReference>
<sequence>MSIDKQTFLDKLSIGASVLCALHCAFLPIALAVFPVLSFLPSSDHTFHMALVVLIVPLSLAAAFIGCKKHRDMTVMIGIITGIITLVMAAVFGHDLLGEAGEKIITVVATAILAYSHWRNYSLCRRKSCNH</sequence>
<keyword evidence="1" id="KW-0812">Transmembrane</keyword>
<keyword evidence="3" id="KW-1185">Reference proteome</keyword>
<dbReference type="Pfam" id="PF03203">
    <property type="entry name" value="MerC"/>
    <property type="match status" value="1"/>
</dbReference>
<proteinExistence type="predicted"/>
<keyword evidence="1" id="KW-1133">Transmembrane helix</keyword>
<evidence type="ECO:0000313" key="2">
    <source>
        <dbReference type="EMBL" id="GLX86833.1"/>
    </source>
</evidence>
<reference evidence="2 3" key="1">
    <citation type="submission" date="2023-03" db="EMBL/GenBank/DDBJ databases">
        <title>Thalassotalea loyana LMG 22536T draft genome sequence.</title>
        <authorList>
            <person name="Sawabe T."/>
        </authorList>
    </citation>
    <scope>NUCLEOTIDE SEQUENCE [LARGE SCALE GENOMIC DNA]</scope>
    <source>
        <strain evidence="2 3">LMG 22536</strain>
    </source>
</reference>
<comment type="caution">
    <text evidence="2">The sequence shown here is derived from an EMBL/GenBank/DDBJ whole genome shotgun (WGS) entry which is preliminary data.</text>
</comment>
<keyword evidence="1" id="KW-0472">Membrane</keyword>
<dbReference type="InterPro" id="IPR004891">
    <property type="entry name" value="Mercury-R_MerC"/>
</dbReference>
<evidence type="ECO:0000313" key="3">
    <source>
        <dbReference type="Proteomes" id="UP001157134"/>
    </source>
</evidence>
<protein>
    <recommendedName>
        <fullName evidence="4">MerC domain-containing protein</fullName>
    </recommendedName>
</protein>
<name>A0ABQ6HFG7_9GAMM</name>
<organism evidence="2 3">
    <name type="scientific">Thalassotalea loyana</name>
    <dbReference type="NCBI Taxonomy" id="280483"/>
    <lineage>
        <taxon>Bacteria</taxon>
        <taxon>Pseudomonadati</taxon>
        <taxon>Pseudomonadota</taxon>
        <taxon>Gammaproteobacteria</taxon>
        <taxon>Alteromonadales</taxon>
        <taxon>Colwelliaceae</taxon>
        <taxon>Thalassotalea</taxon>
    </lineage>
</organism>
<feature type="transmembrane region" description="Helical" evidence="1">
    <location>
        <begin position="12"/>
        <end position="34"/>
    </location>
</feature>
<gene>
    <name evidence="2" type="ORF">tloyanaT_30860</name>
</gene>